<keyword evidence="4" id="KW-0597">Phosphoprotein</keyword>
<dbReference type="EMBL" id="JAQOTG010000016">
    <property type="protein sequence ID" value="MDE8564997.1"/>
    <property type="molecule type" value="Genomic_DNA"/>
</dbReference>
<dbReference type="PROSITE" id="PS00041">
    <property type="entry name" value="HTH_ARAC_FAMILY_1"/>
    <property type="match status" value="1"/>
</dbReference>
<dbReference type="Pfam" id="PF00072">
    <property type="entry name" value="Response_reg"/>
    <property type="match status" value="1"/>
</dbReference>
<name>A0ABD5IW08_9BACL</name>
<keyword evidence="9" id="KW-1185">Reference proteome</keyword>
<protein>
    <submittedName>
        <fullName evidence="8">Response regulator</fullName>
    </submittedName>
</protein>
<evidence type="ECO:0000256" key="2">
    <source>
        <dbReference type="ARBA" id="ARBA00023125"/>
    </source>
</evidence>
<dbReference type="InterPro" id="IPR018060">
    <property type="entry name" value="HTH_AraC"/>
</dbReference>
<evidence type="ECO:0000313" key="8">
    <source>
        <dbReference type="EMBL" id="MED5051606.1"/>
    </source>
</evidence>
<feature type="domain" description="Response regulatory" evidence="6">
    <location>
        <begin position="6"/>
        <end position="123"/>
    </location>
</feature>
<keyword evidence="3" id="KW-0804">Transcription</keyword>
<keyword evidence="2" id="KW-0238">DNA-binding</keyword>
<dbReference type="PANTHER" id="PTHR43280">
    <property type="entry name" value="ARAC-FAMILY TRANSCRIPTIONAL REGULATOR"/>
    <property type="match status" value="1"/>
</dbReference>
<dbReference type="PROSITE" id="PS50110">
    <property type="entry name" value="RESPONSE_REGULATORY"/>
    <property type="match status" value="1"/>
</dbReference>
<dbReference type="SMART" id="SM00342">
    <property type="entry name" value="HTH_ARAC"/>
    <property type="match status" value="1"/>
</dbReference>
<evidence type="ECO:0000256" key="4">
    <source>
        <dbReference type="PROSITE-ProRule" id="PRU00169"/>
    </source>
</evidence>
<dbReference type="CDD" id="cd17536">
    <property type="entry name" value="REC_YesN-like"/>
    <property type="match status" value="1"/>
</dbReference>
<dbReference type="PANTHER" id="PTHR43280:SF28">
    <property type="entry name" value="HTH-TYPE TRANSCRIPTIONAL ACTIVATOR RHAS"/>
    <property type="match status" value="1"/>
</dbReference>
<dbReference type="SUPFAM" id="SSF52172">
    <property type="entry name" value="CheY-like"/>
    <property type="match status" value="1"/>
</dbReference>
<dbReference type="InterPro" id="IPR001789">
    <property type="entry name" value="Sig_transdc_resp-reg_receiver"/>
</dbReference>
<dbReference type="EMBL" id="JARTLI010000008">
    <property type="protein sequence ID" value="MED5051606.1"/>
    <property type="molecule type" value="Genomic_DNA"/>
</dbReference>
<dbReference type="GO" id="GO:0003677">
    <property type="term" value="F:DNA binding"/>
    <property type="evidence" value="ECO:0007669"/>
    <property type="project" value="UniProtKB-KW"/>
</dbReference>
<evidence type="ECO:0000313" key="10">
    <source>
        <dbReference type="Proteomes" id="UP001339962"/>
    </source>
</evidence>
<dbReference type="Proteomes" id="UP001213979">
    <property type="component" value="Unassembled WGS sequence"/>
</dbReference>
<dbReference type="SMART" id="SM00448">
    <property type="entry name" value="REC"/>
    <property type="match status" value="1"/>
</dbReference>
<dbReference type="Gene3D" id="1.10.10.60">
    <property type="entry name" value="Homeodomain-like"/>
    <property type="match status" value="2"/>
</dbReference>
<evidence type="ECO:0000256" key="1">
    <source>
        <dbReference type="ARBA" id="ARBA00023015"/>
    </source>
</evidence>
<evidence type="ECO:0000313" key="7">
    <source>
        <dbReference type="EMBL" id="MDE8564997.1"/>
    </source>
</evidence>
<dbReference type="InterPro" id="IPR020449">
    <property type="entry name" value="Tscrpt_reg_AraC-type_HTH"/>
</dbReference>
<keyword evidence="1" id="KW-0805">Transcription regulation</keyword>
<comment type="caution">
    <text evidence="8">The sequence shown here is derived from an EMBL/GenBank/DDBJ whole genome shotgun (WGS) entry which is preliminary data.</text>
</comment>
<dbReference type="AlphaFoldDB" id="A0ABD5IW08"/>
<proteinExistence type="predicted"/>
<dbReference type="RefSeq" id="WP_066147613.1">
    <property type="nucleotide sequence ID" value="NZ_JACIDF010000001.1"/>
</dbReference>
<reference evidence="8 10" key="2">
    <citation type="submission" date="2023-03" db="EMBL/GenBank/DDBJ databases">
        <title>Bacillus Genome Sequencing.</title>
        <authorList>
            <person name="Dunlap C."/>
        </authorList>
    </citation>
    <scope>NUCLEOTIDE SEQUENCE [LARGE SCALE GENOMIC DNA]</scope>
    <source>
        <strain evidence="8 10">NRS-38</strain>
    </source>
</reference>
<dbReference type="Proteomes" id="UP001339962">
    <property type="component" value="Unassembled WGS sequence"/>
</dbReference>
<dbReference type="PRINTS" id="PR00032">
    <property type="entry name" value="HTHARAC"/>
</dbReference>
<evidence type="ECO:0000259" key="6">
    <source>
        <dbReference type="PROSITE" id="PS50110"/>
    </source>
</evidence>
<reference evidence="7 9" key="1">
    <citation type="submission" date="2023-01" db="EMBL/GenBank/DDBJ databases">
        <title>Genome-based reclassification of Anoxybacillus geothermalis as a later heterotypic synonym of Anoxybacillus rupiensis.</title>
        <authorList>
            <person name="Inan Bektas K."/>
            <person name="Canakci S."/>
            <person name="Belduz A.A."/>
            <person name="Guler H.H."/>
        </authorList>
    </citation>
    <scope>NUCLEOTIDE SEQUENCE [LARGE SCALE GENOMIC DNA]</scope>
    <source>
        <strain evidence="7 9">DSM 17127</strain>
    </source>
</reference>
<gene>
    <name evidence="8" type="ORF">P9850_06980</name>
    <name evidence="7" type="ORF">PNH38_14140</name>
</gene>
<dbReference type="SUPFAM" id="SSF46689">
    <property type="entry name" value="Homeodomain-like"/>
    <property type="match status" value="2"/>
</dbReference>
<dbReference type="Gene3D" id="3.40.50.2300">
    <property type="match status" value="1"/>
</dbReference>
<dbReference type="InterPro" id="IPR018062">
    <property type="entry name" value="HTH_AraC-typ_CS"/>
</dbReference>
<evidence type="ECO:0000259" key="5">
    <source>
        <dbReference type="PROSITE" id="PS01124"/>
    </source>
</evidence>
<organism evidence="8 10">
    <name type="scientific">Anoxybacteroides rupiense</name>
    <dbReference type="NCBI Taxonomy" id="311460"/>
    <lineage>
        <taxon>Bacteria</taxon>
        <taxon>Bacillati</taxon>
        <taxon>Bacillota</taxon>
        <taxon>Bacilli</taxon>
        <taxon>Bacillales</taxon>
        <taxon>Anoxybacillaceae</taxon>
        <taxon>Anoxybacteroides</taxon>
    </lineage>
</organism>
<dbReference type="Pfam" id="PF12833">
    <property type="entry name" value="HTH_18"/>
    <property type="match status" value="1"/>
</dbReference>
<dbReference type="InterPro" id="IPR011006">
    <property type="entry name" value="CheY-like_superfamily"/>
</dbReference>
<evidence type="ECO:0000313" key="9">
    <source>
        <dbReference type="Proteomes" id="UP001213979"/>
    </source>
</evidence>
<evidence type="ECO:0000256" key="3">
    <source>
        <dbReference type="ARBA" id="ARBA00023163"/>
    </source>
</evidence>
<sequence length="261" mass="30038">MMDVKTILVVDDEPRARIGLKKTLDAWAMGTCEILCAASGDEAIELLRQRPVHLILTDIRMPQMSGLQLIEAFAEHKHKPVVIIISAYSEFAYAQKAIKLGVVNYLLKPVSKHKLIEAVEQALAILEERKKSEMLAQMIDHQVIQIQEHIRSSSVREAIQFIHKNLHQPLSLRDVSRHVHLNASYFSVLFKEETDMTFSEYVTRCRIQKAKSLLVATDLSVEEIAESVGYQTAKYFIKVFKEFEGMTPYRFRKQHLKKVEF</sequence>
<dbReference type="PROSITE" id="PS01124">
    <property type="entry name" value="HTH_ARAC_FAMILY_2"/>
    <property type="match status" value="1"/>
</dbReference>
<dbReference type="InterPro" id="IPR009057">
    <property type="entry name" value="Homeodomain-like_sf"/>
</dbReference>
<feature type="modified residue" description="4-aspartylphosphate" evidence="4">
    <location>
        <position position="58"/>
    </location>
</feature>
<feature type="domain" description="HTH araC/xylS-type" evidence="5">
    <location>
        <begin position="156"/>
        <end position="254"/>
    </location>
</feature>
<accession>A0ABD5IW08</accession>